<gene>
    <name evidence="3" type="ORF">C8261_06685</name>
</gene>
<feature type="transmembrane region" description="Helical" evidence="2">
    <location>
        <begin position="122"/>
        <end position="142"/>
    </location>
</feature>
<evidence type="ECO:0000256" key="1">
    <source>
        <dbReference type="SAM" id="MobiDB-lite"/>
    </source>
</evidence>
<reference evidence="3 4" key="2">
    <citation type="submission" date="2018-04" db="EMBL/GenBank/DDBJ databases">
        <title>Thauera lacus sp. nov., isolated from an saline lake in Inner Mongolia, China.</title>
        <authorList>
            <person name="Liang Q.-Y."/>
        </authorList>
    </citation>
    <scope>NUCLEOTIDE SEQUENCE [LARGE SCALE GENOMIC DNA]</scope>
    <source>
        <strain evidence="3 4">D20</strain>
    </source>
</reference>
<dbReference type="EMBL" id="PZKC01000004">
    <property type="protein sequence ID" value="PTD97069.1"/>
    <property type="molecule type" value="Genomic_DNA"/>
</dbReference>
<reference evidence="3 4" key="1">
    <citation type="submission" date="2018-03" db="EMBL/GenBank/DDBJ databases">
        <authorList>
            <person name="Keele B.F."/>
        </authorList>
    </citation>
    <scope>NUCLEOTIDE SEQUENCE [LARGE SCALE GENOMIC DNA]</scope>
    <source>
        <strain evidence="3 4">D20</strain>
    </source>
</reference>
<evidence type="ECO:0000313" key="3">
    <source>
        <dbReference type="EMBL" id="PTD97069.1"/>
    </source>
</evidence>
<keyword evidence="2" id="KW-0472">Membrane</keyword>
<protein>
    <submittedName>
        <fullName evidence="3">Uncharacterized protein</fullName>
    </submittedName>
</protein>
<keyword evidence="2" id="KW-1133">Transmembrane helix</keyword>
<feature type="transmembrane region" description="Helical" evidence="2">
    <location>
        <begin position="90"/>
        <end position="110"/>
    </location>
</feature>
<feature type="transmembrane region" description="Helical" evidence="2">
    <location>
        <begin position="50"/>
        <end position="70"/>
    </location>
</feature>
<dbReference type="RefSeq" id="WP_107492878.1">
    <property type="nucleotide sequence ID" value="NZ_PZKC01000004.1"/>
</dbReference>
<accession>A0A2T4IH22</accession>
<feature type="transmembrane region" description="Helical" evidence="2">
    <location>
        <begin position="20"/>
        <end position="38"/>
    </location>
</feature>
<comment type="caution">
    <text evidence="3">The sequence shown here is derived from an EMBL/GenBank/DDBJ whole genome shotgun (WGS) entry which is preliminary data.</text>
</comment>
<dbReference type="Proteomes" id="UP000241193">
    <property type="component" value="Unassembled WGS sequence"/>
</dbReference>
<evidence type="ECO:0000256" key="2">
    <source>
        <dbReference type="SAM" id="Phobius"/>
    </source>
</evidence>
<dbReference type="AlphaFoldDB" id="A0A2T4IH22"/>
<keyword evidence="2" id="KW-0812">Transmembrane</keyword>
<sequence>MLLRISLSGENTDFLPTAAALSIAAGLVGTIGLALGGVRKGTHRPVSGAALAALHLFGLAALAATYGLVVRATYGELGEPSFGANGYIRLYGSAELALTLALSLGLWAAINLHRHTTGLATHLAILALLTLATVLLGPSFSITVTGSPHDSLASVRYTKCSLRSPCTGGEQVTLKAHEIRSAAKTARVICVDSHQRNTWIFQHTVTFDHRRTLESQLDDNRLKALMNACRQEADAAVQAGLTIESLVYAGDTHRFIDRALSSAERHAIRPLALEVEKLPETLRSQLEHFIPPALTNALTALDVMLISGVRDIPVEFLKHDLVLPHHRYMLFSAGIDEHPAIADTQHTSAPRRSRRNAPTPAPTFLQTPTAPTISNVYRTQHGNYSSYDYFVANRHCDLRYAQFLLERQLLPNTPHILNLLSNIGTVLYPVSRSRFDDIDFPFTDRSLGLPDARQLDDCVKLAAFYATHVDSFHILPPGGRFVPSYGAPNVYDIIYELADEGAARERLLARNNAVGGNPAALTQAIAEVLKPQPPSQEQFCAWTRSASNWLAVPGSTPPEVSAPLLALPEQWRREKVVYGWPNHFHCTASSPPSLPRGYRTPGTPLDHLNGTLRKAGLPCRAEQRSSHAPMIEVICTVEVTDWLELPQS</sequence>
<evidence type="ECO:0000313" key="4">
    <source>
        <dbReference type="Proteomes" id="UP000241193"/>
    </source>
</evidence>
<organism evidence="3 4">
    <name type="scientific">Pseudothauera lacus</name>
    <dbReference type="NCBI Taxonomy" id="2136175"/>
    <lineage>
        <taxon>Bacteria</taxon>
        <taxon>Pseudomonadati</taxon>
        <taxon>Pseudomonadota</taxon>
        <taxon>Betaproteobacteria</taxon>
        <taxon>Rhodocyclales</taxon>
        <taxon>Zoogloeaceae</taxon>
        <taxon>Pseudothauera</taxon>
    </lineage>
</organism>
<proteinExistence type="predicted"/>
<keyword evidence="4" id="KW-1185">Reference proteome</keyword>
<name>A0A2T4IH22_9RHOO</name>
<feature type="region of interest" description="Disordered" evidence="1">
    <location>
        <begin position="345"/>
        <end position="365"/>
    </location>
</feature>